<accession>A0A518BCI8</accession>
<feature type="compositionally biased region" description="Low complexity" evidence="1">
    <location>
        <begin position="7"/>
        <end position="18"/>
    </location>
</feature>
<evidence type="ECO:0000313" key="2">
    <source>
        <dbReference type="EMBL" id="QDU64695.1"/>
    </source>
</evidence>
<name>A0A518BCI8_9BACT</name>
<proteinExistence type="predicted"/>
<dbReference type="AlphaFoldDB" id="A0A518BCI8"/>
<evidence type="ECO:0000313" key="3">
    <source>
        <dbReference type="Proteomes" id="UP000317093"/>
    </source>
</evidence>
<dbReference type="EMBL" id="CP036279">
    <property type="protein sequence ID" value="QDU64695.1"/>
    <property type="molecule type" value="Genomic_DNA"/>
</dbReference>
<dbReference type="Proteomes" id="UP000317093">
    <property type="component" value="Chromosome"/>
</dbReference>
<evidence type="ECO:0000256" key="1">
    <source>
        <dbReference type="SAM" id="MobiDB-lite"/>
    </source>
</evidence>
<feature type="region of interest" description="Disordered" evidence="1">
    <location>
        <begin position="61"/>
        <end position="87"/>
    </location>
</feature>
<dbReference type="KEGG" id="knv:Pan216_55860"/>
<protein>
    <submittedName>
        <fullName evidence="2">Uncharacterized protein</fullName>
    </submittedName>
</protein>
<reference evidence="2 3" key="1">
    <citation type="submission" date="2019-02" db="EMBL/GenBank/DDBJ databases">
        <title>Deep-cultivation of Planctomycetes and their phenomic and genomic characterization uncovers novel biology.</title>
        <authorList>
            <person name="Wiegand S."/>
            <person name="Jogler M."/>
            <person name="Boedeker C."/>
            <person name="Pinto D."/>
            <person name="Vollmers J."/>
            <person name="Rivas-Marin E."/>
            <person name="Kohn T."/>
            <person name="Peeters S.H."/>
            <person name="Heuer A."/>
            <person name="Rast P."/>
            <person name="Oberbeckmann S."/>
            <person name="Bunk B."/>
            <person name="Jeske O."/>
            <person name="Meyerdierks A."/>
            <person name="Storesund J.E."/>
            <person name="Kallscheuer N."/>
            <person name="Luecker S."/>
            <person name="Lage O.M."/>
            <person name="Pohl T."/>
            <person name="Merkel B.J."/>
            <person name="Hornburger P."/>
            <person name="Mueller R.-W."/>
            <person name="Bruemmer F."/>
            <person name="Labrenz M."/>
            <person name="Spormann A.M."/>
            <person name="Op den Camp H."/>
            <person name="Overmann J."/>
            <person name="Amann R."/>
            <person name="Jetten M.S.M."/>
            <person name="Mascher T."/>
            <person name="Medema M.H."/>
            <person name="Devos D.P."/>
            <person name="Kaster A.-K."/>
            <person name="Ovreas L."/>
            <person name="Rohde M."/>
            <person name="Galperin M.Y."/>
            <person name="Jogler C."/>
        </authorList>
    </citation>
    <scope>NUCLEOTIDE SEQUENCE [LARGE SCALE GENOMIC DNA]</scope>
    <source>
        <strain evidence="2 3">Pan216</strain>
    </source>
</reference>
<feature type="region of interest" description="Disordered" evidence="1">
    <location>
        <begin position="1"/>
        <end position="22"/>
    </location>
</feature>
<organism evidence="2 3">
    <name type="scientific">Kolteria novifilia</name>
    <dbReference type="NCBI Taxonomy" id="2527975"/>
    <lineage>
        <taxon>Bacteria</taxon>
        <taxon>Pseudomonadati</taxon>
        <taxon>Planctomycetota</taxon>
        <taxon>Planctomycetia</taxon>
        <taxon>Kolteriales</taxon>
        <taxon>Kolteriaceae</taxon>
        <taxon>Kolteria</taxon>
    </lineage>
</organism>
<keyword evidence="3" id="KW-1185">Reference proteome</keyword>
<sequence length="87" mass="9507">MGGGSGPSSSLDKSSSITRSDEANAPPTIIANVFMGRRLSLVRVVTIEFYTVNLTEKDSLRRKSATVVQKAKGPRDPIRYLSPERLQ</sequence>
<gene>
    <name evidence="2" type="ORF">Pan216_55860</name>
</gene>